<gene>
    <name evidence="1" type="ORF">KPL71_016684</name>
</gene>
<sequence length="210" mass="23534">MGFLLLRTPRVLSSSRTARAARSDLWLGVECDQLLPGQERAGQNNNLKSKKRILSPEEQGEAEQRAFASALASRKEATVIEFYSPKCSLCNSLIAFVTEVESRNSNWLNIVMADAENEKWLPELLHYDINYVPCFVLLDKDGKALGKTVKLIQRKSGSPIGIKSVLNKVVEDCGGHNSERSTRRYYASHKPFEGSFEKRNEGYVKQAAPL</sequence>
<evidence type="ECO:0000313" key="1">
    <source>
        <dbReference type="EMBL" id="KAH9758398.1"/>
    </source>
</evidence>
<evidence type="ECO:0000313" key="2">
    <source>
        <dbReference type="Proteomes" id="UP000829398"/>
    </source>
</evidence>
<keyword evidence="2" id="KW-1185">Reference proteome</keyword>
<comment type="caution">
    <text evidence="1">The sequence shown here is derived from an EMBL/GenBank/DDBJ whole genome shotgun (WGS) entry which is preliminary data.</text>
</comment>
<dbReference type="EMBL" id="CM039174">
    <property type="protein sequence ID" value="KAH9758398.1"/>
    <property type="molecule type" value="Genomic_DNA"/>
</dbReference>
<organism evidence="1 2">
    <name type="scientific">Citrus sinensis</name>
    <name type="common">Sweet orange</name>
    <name type="synonym">Citrus aurantium var. sinensis</name>
    <dbReference type="NCBI Taxonomy" id="2711"/>
    <lineage>
        <taxon>Eukaryota</taxon>
        <taxon>Viridiplantae</taxon>
        <taxon>Streptophyta</taxon>
        <taxon>Embryophyta</taxon>
        <taxon>Tracheophyta</taxon>
        <taxon>Spermatophyta</taxon>
        <taxon>Magnoliopsida</taxon>
        <taxon>eudicotyledons</taxon>
        <taxon>Gunneridae</taxon>
        <taxon>Pentapetalae</taxon>
        <taxon>rosids</taxon>
        <taxon>malvids</taxon>
        <taxon>Sapindales</taxon>
        <taxon>Rutaceae</taxon>
        <taxon>Aurantioideae</taxon>
        <taxon>Citrus</taxon>
    </lineage>
</organism>
<name>A0ACB8KVK3_CITSI</name>
<proteinExistence type="predicted"/>
<accession>A0ACB8KVK3</accession>
<reference evidence="2" key="1">
    <citation type="journal article" date="2023" name="Hortic. Res.">
        <title>A chromosome-level phased genome enabling allele-level studies in sweet orange: a case study on citrus Huanglongbing tolerance.</title>
        <authorList>
            <person name="Wu B."/>
            <person name="Yu Q."/>
            <person name="Deng Z."/>
            <person name="Duan Y."/>
            <person name="Luo F."/>
            <person name="Gmitter F. Jr."/>
        </authorList>
    </citation>
    <scope>NUCLEOTIDE SEQUENCE [LARGE SCALE GENOMIC DNA]</scope>
    <source>
        <strain evidence="2">cv. Valencia</strain>
    </source>
</reference>
<dbReference type="Proteomes" id="UP000829398">
    <property type="component" value="Chromosome 5"/>
</dbReference>
<protein>
    <submittedName>
        <fullName evidence="1">Thioredoxin domain-containing protein</fullName>
    </submittedName>
</protein>